<sequence length="198" mass="22351">MTVRPLNSQEQNRNDTFCAQFHGGGRLEIQNFNQPKQFGYNVVFEPEASQEDVFDNSGMKKLIDMALNGYACTALAFGQTGSGKTHTMTGPPQQLYEEEFEGGKHPDPDMVGLMQRSFTYLLQQAESVAGNKVIRASYLEIYNEQVIDLLNPNQKRYLQVRWSKNKGFYVENLFVAECESVDDLMAVLEEGQLSSLSI</sequence>
<keyword evidence="4" id="KW-0963">Cytoplasm</keyword>
<dbReference type="SMART" id="SM00129">
    <property type="entry name" value="KISc"/>
    <property type="match status" value="1"/>
</dbReference>
<dbReference type="AlphaFoldDB" id="A0A8W8KHQ5"/>
<name>A0A8W8KHQ5_MAGGI</name>
<dbReference type="PANTHER" id="PTHR47969">
    <property type="entry name" value="CHROMOSOME-ASSOCIATED KINESIN KIF4A-RELATED"/>
    <property type="match status" value="1"/>
</dbReference>
<dbReference type="Gene3D" id="3.40.850.10">
    <property type="entry name" value="Kinesin motor domain"/>
    <property type="match status" value="1"/>
</dbReference>
<evidence type="ECO:0000256" key="5">
    <source>
        <dbReference type="PROSITE-ProRule" id="PRU00283"/>
    </source>
</evidence>
<evidence type="ECO:0000313" key="8">
    <source>
        <dbReference type="Proteomes" id="UP000005408"/>
    </source>
</evidence>
<evidence type="ECO:0000256" key="3">
    <source>
        <dbReference type="ARBA" id="ARBA00022840"/>
    </source>
</evidence>
<dbReference type="Proteomes" id="UP000005408">
    <property type="component" value="Unassembled WGS sequence"/>
</dbReference>
<dbReference type="GO" id="GO:0008017">
    <property type="term" value="F:microtubule binding"/>
    <property type="evidence" value="ECO:0007669"/>
    <property type="project" value="InterPro"/>
</dbReference>
<dbReference type="InterPro" id="IPR027640">
    <property type="entry name" value="Kinesin-like_fam"/>
</dbReference>
<dbReference type="EnsemblMetazoa" id="G23651.4">
    <property type="protein sequence ID" value="G23651.4:cds"/>
    <property type="gene ID" value="G23651"/>
</dbReference>
<dbReference type="GO" id="GO:0005875">
    <property type="term" value="C:microtubule associated complex"/>
    <property type="evidence" value="ECO:0007669"/>
    <property type="project" value="TreeGrafter"/>
</dbReference>
<comment type="subcellular location">
    <subcellularLocation>
        <location evidence="1">Cytoplasm</location>
        <location evidence="1">Cytoskeleton</location>
    </subcellularLocation>
</comment>
<keyword evidence="3 5" id="KW-0067">ATP-binding</keyword>
<dbReference type="PROSITE" id="PS50067">
    <property type="entry name" value="KINESIN_MOTOR_2"/>
    <property type="match status" value="1"/>
</dbReference>
<dbReference type="GO" id="GO:0007018">
    <property type="term" value="P:microtubule-based movement"/>
    <property type="evidence" value="ECO:0007669"/>
    <property type="project" value="InterPro"/>
</dbReference>
<dbReference type="GO" id="GO:0005524">
    <property type="term" value="F:ATP binding"/>
    <property type="evidence" value="ECO:0007669"/>
    <property type="project" value="UniProtKB-UniRule"/>
</dbReference>
<dbReference type="GO" id="GO:0007052">
    <property type="term" value="P:mitotic spindle organization"/>
    <property type="evidence" value="ECO:0007669"/>
    <property type="project" value="TreeGrafter"/>
</dbReference>
<feature type="binding site" evidence="5">
    <location>
        <begin position="78"/>
        <end position="85"/>
    </location>
    <ligand>
        <name>ATP</name>
        <dbReference type="ChEBI" id="CHEBI:30616"/>
    </ligand>
</feature>
<dbReference type="PANTHER" id="PTHR47969:SF33">
    <property type="entry name" value="KINESIN-LIKE PROTEIN"/>
    <property type="match status" value="1"/>
</dbReference>
<proteinExistence type="inferred from homology"/>
<keyword evidence="8" id="KW-1185">Reference proteome</keyword>
<evidence type="ECO:0000313" key="7">
    <source>
        <dbReference type="EnsemblMetazoa" id="G23651.4:cds"/>
    </source>
</evidence>
<dbReference type="Pfam" id="PF00225">
    <property type="entry name" value="Kinesin"/>
    <property type="match status" value="1"/>
</dbReference>
<dbReference type="InterPro" id="IPR027417">
    <property type="entry name" value="P-loop_NTPase"/>
</dbReference>
<reference evidence="7" key="1">
    <citation type="submission" date="2022-08" db="UniProtKB">
        <authorList>
            <consortium name="EnsemblMetazoa"/>
        </authorList>
    </citation>
    <scope>IDENTIFICATION</scope>
    <source>
        <strain evidence="7">05x7-T-G4-1.051#20</strain>
    </source>
</reference>
<dbReference type="InterPro" id="IPR036961">
    <property type="entry name" value="Kinesin_motor_dom_sf"/>
</dbReference>
<evidence type="ECO:0000256" key="4">
    <source>
        <dbReference type="ARBA" id="ARBA00023212"/>
    </source>
</evidence>
<keyword evidence="2 5" id="KW-0547">Nucleotide-binding</keyword>
<keyword evidence="5" id="KW-0505">Motor protein</keyword>
<organism evidence="7 8">
    <name type="scientific">Magallana gigas</name>
    <name type="common">Pacific oyster</name>
    <name type="synonym">Crassostrea gigas</name>
    <dbReference type="NCBI Taxonomy" id="29159"/>
    <lineage>
        <taxon>Eukaryota</taxon>
        <taxon>Metazoa</taxon>
        <taxon>Spiralia</taxon>
        <taxon>Lophotrochozoa</taxon>
        <taxon>Mollusca</taxon>
        <taxon>Bivalvia</taxon>
        <taxon>Autobranchia</taxon>
        <taxon>Pteriomorphia</taxon>
        <taxon>Ostreida</taxon>
        <taxon>Ostreoidea</taxon>
        <taxon>Ostreidae</taxon>
        <taxon>Magallana</taxon>
    </lineage>
</organism>
<protein>
    <recommendedName>
        <fullName evidence="6">Kinesin motor domain-containing protein</fullName>
    </recommendedName>
</protein>
<evidence type="ECO:0000259" key="6">
    <source>
        <dbReference type="PROSITE" id="PS50067"/>
    </source>
</evidence>
<dbReference type="InterPro" id="IPR001752">
    <property type="entry name" value="Kinesin_motor_dom"/>
</dbReference>
<comment type="similarity">
    <text evidence="5">Belongs to the TRAFAC class myosin-kinesin ATPase superfamily. Kinesin family.</text>
</comment>
<accession>A0A8W8KHQ5</accession>
<feature type="domain" description="Kinesin motor" evidence="6">
    <location>
        <begin position="1"/>
        <end position="198"/>
    </location>
</feature>
<dbReference type="SUPFAM" id="SSF52540">
    <property type="entry name" value="P-loop containing nucleoside triphosphate hydrolases"/>
    <property type="match status" value="1"/>
</dbReference>
<evidence type="ECO:0000256" key="2">
    <source>
        <dbReference type="ARBA" id="ARBA00022741"/>
    </source>
</evidence>
<evidence type="ECO:0000256" key="1">
    <source>
        <dbReference type="ARBA" id="ARBA00004245"/>
    </source>
</evidence>
<dbReference type="GO" id="GO:0003777">
    <property type="term" value="F:microtubule motor activity"/>
    <property type="evidence" value="ECO:0007669"/>
    <property type="project" value="InterPro"/>
</dbReference>
<keyword evidence="4" id="KW-0206">Cytoskeleton</keyword>
<dbReference type="GO" id="GO:0051231">
    <property type="term" value="P:spindle elongation"/>
    <property type="evidence" value="ECO:0007669"/>
    <property type="project" value="TreeGrafter"/>
</dbReference>